<evidence type="ECO:0000313" key="12">
    <source>
        <dbReference type="EMBL" id="CAB0030574.1"/>
    </source>
</evidence>
<protein>
    <submittedName>
        <fullName evidence="12">Uncharacterized protein</fullName>
    </submittedName>
</protein>
<keyword evidence="7 10" id="KW-0472">Membrane</keyword>
<feature type="repeat" description="ANK" evidence="8">
    <location>
        <begin position="1931"/>
        <end position="1963"/>
    </location>
</feature>
<feature type="signal peptide" evidence="11">
    <location>
        <begin position="1"/>
        <end position="20"/>
    </location>
</feature>
<evidence type="ECO:0000256" key="2">
    <source>
        <dbReference type="ARBA" id="ARBA00007168"/>
    </source>
</evidence>
<evidence type="ECO:0000256" key="6">
    <source>
        <dbReference type="ARBA" id="ARBA00023043"/>
    </source>
</evidence>
<feature type="repeat" description="ANK" evidence="8">
    <location>
        <begin position="980"/>
        <end position="1012"/>
    </location>
</feature>
<dbReference type="Gene3D" id="1.25.40.20">
    <property type="entry name" value="Ankyrin repeat-containing domain"/>
    <property type="match status" value="9"/>
</dbReference>
<dbReference type="InterPro" id="IPR036770">
    <property type="entry name" value="Ankyrin_rpt-contain_sf"/>
</dbReference>
<feature type="repeat" description="ANK" evidence="8">
    <location>
        <begin position="1417"/>
        <end position="1449"/>
    </location>
</feature>
<feature type="repeat" description="ANK" evidence="8">
    <location>
        <begin position="1564"/>
        <end position="1596"/>
    </location>
</feature>
<keyword evidence="13" id="KW-1185">Reference proteome</keyword>
<feature type="transmembrane region" description="Helical" evidence="10">
    <location>
        <begin position="405"/>
        <end position="427"/>
    </location>
</feature>
<comment type="subcellular location">
    <subcellularLocation>
        <location evidence="1">Membrane</location>
        <topology evidence="1">Multi-pass membrane protein</topology>
    </subcellularLocation>
</comment>
<feature type="transmembrane region" description="Helical" evidence="10">
    <location>
        <begin position="309"/>
        <end position="335"/>
    </location>
</feature>
<feature type="compositionally biased region" description="Acidic residues" evidence="9">
    <location>
        <begin position="588"/>
        <end position="597"/>
    </location>
</feature>
<evidence type="ECO:0000313" key="13">
    <source>
        <dbReference type="Proteomes" id="UP000479190"/>
    </source>
</evidence>
<evidence type="ECO:0000256" key="9">
    <source>
        <dbReference type="SAM" id="MobiDB-lite"/>
    </source>
</evidence>
<dbReference type="PROSITE" id="PS50088">
    <property type="entry name" value="ANK_REPEAT"/>
    <property type="match status" value="18"/>
</dbReference>
<evidence type="ECO:0000256" key="5">
    <source>
        <dbReference type="ARBA" id="ARBA00022989"/>
    </source>
</evidence>
<dbReference type="EMBL" id="CADCXV010000502">
    <property type="protein sequence ID" value="CAB0030574.1"/>
    <property type="molecule type" value="Genomic_DNA"/>
</dbReference>
<evidence type="ECO:0000256" key="10">
    <source>
        <dbReference type="SAM" id="Phobius"/>
    </source>
</evidence>
<dbReference type="OrthoDB" id="6593077at2759"/>
<gene>
    <name evidence="12" type="ORF">TBRA_LOCUS2572</name>
</gene>
<comment type="similarity">
    <text evidence="2">Belongs to the CTL (choline transporter-like) family.</text>
</comment>
<feature type="repeat" description="ANK" evidence="8">
    <location>
        <begin position="1638"/>
        <end position="1670"/>
    </location>
</feature>
<feature type="repeat" description="ANK" evidence="8">
    <location>
        <begin position="834"/>
        <end position="866"/>
    </location>
</feature>
<feature type="transmembrane region" description="Helical" evidence="10">
    <location>
        <begin position="29"/>
        <end position="50"/>
    </location>
</feature>
<feature type="repeat" description="ANK" evidence="8">
    <location>
        <begin position="1345"/>
        <end position="1377"/>
    </location>
</feature>
<reference evidence="12 13" key="1">
    <citation type="submission" date="2020-02" db="EMBL/GenBank/DDBJ databases">
        <authorList>
            <person name="Ferguson B K."/>
        </authorList>
    </citation>
    <scope>NUCLEOTIDE SEQUENCE [LARGE SCALE GENOMIC DNA]</scope>
</reference>
<sequence>MSTFFIFDLSLFIWIESIGSEDDYPAYLPFFHLVNALALVWILCHLHGFFKVCVSGAYGTWYWTMNKKEVPFFTTLRFIYITFRYHIGPTAFGSLVITVCTILHTLIDGGSPTSGVDGTPGLADAGLACCNAALYCIKVLVEAVTGMAYVRIGHHGTGFIDAGREALTLFRRNYLKVAIVKTMDHSDRIPLGHLHVDIVPVPVENRRQARGLRYHRLDFRRSLCSSALHGYYAVQPTRGRSPRLVHRVGRDFHRLSRAVLRQVQIHPGGLRARSRGGQASFIHYLSSRSIKFFNSIFFRSSRAVLAFPLMFLYSLAHCVLMFSFSIFNISLFYLIDSIASEDDYPSHLTFCHFVNALALVWINCHMFAFFKVSVSGAYGTWYWTMNKKDVPKFTTLRFIYITLRYHIGPTAFGSLIILVCIVLQFLIDALSSSSENEIPGMYECCMTCCQTAVYCIKVVVEAVTGMAYIRIGHHGSGFIDAARTSFGVFKRNYAKIIILSRVDDDLFIVTRRLSQLRISGLLQHFFLLTRRAFQVRVMDLLQNFFGVSWYPILKLPVLMPKTMTVPNDESDESKRECADGAGEKIDAPDPENTDNEDSTAKLKRMRKSVKWQIVEERKEFLRRLCALIEDWKGELPNLREIFRRSEIDWLLAEIVKSADGEAIDARKLIEFVIRTGYKDEPELDEAGKPLLLRTTAVHRATEHGESLIGELFVIYDKFEANYRDEESGLTHLHVACVLGRVDAVGKFLDLGEDPNCLTRKWRNTTLNLALYCDRTKVAELVLSRGADLTLANGEGLTPLHMIAKRIDCADFVETFFKTCEEKKLKLPIDAKDKTGDTALHWAMRTKSNKVVEWLLRKGADPKSVNSKGKTPLHVLCTQKGNAETVELFFKIIDEAGQTLDVDARDKHGWTPLHLALGNDTEAVEMLLRRGADPNSATPEGTSSLHAIVQRADDSHELLKKFFEICSELRKRVKIDAADKGGRTPLQWALSRGHKRVVELLLRRDADPYLYTGEGSTSLHVICYSKDDSDDLMRTLLEIGEEKKRPARLDVKDTYGRTPLHLTLRHGRKKTAEWLLRRGANPNADDTDGLTCLHHIAIRDDDWTEWFLGICNDIRRKVPIDVRDRSGDTPLQWAVRAKNEKVIESLLGRGASPSSANGKGLTSLHMIARRWDCAELGKAFLKICDEKRLKLPIDVKDEEGDTPLHLAVRYEHSEMIESLLRRGANPSLVNAKGRTPLHVASAGQDTNVETMELFFKMIDETGKTVDIHAREKLGWTPLHLAAYHSQGQEVELLLRRGADLNLACNDGSTVLQLICDREKDDEFMELFFEYVKKVDRPIELNARGKGGSTPLHWALKKDKKRMARVLLSEGANPSLTDKNGRTALHSICLLDERRDKELFVEIAEELRYRGRIDARDKSGDTALHLALSNGKNLKASSLLIRGADPNLATAHGLTPLHLICQCSVVADYMVNEFFKIAEDLNVKVLVDAPDKMGNSPLHLALSNGNKIKAEWLLRWGANPNLVNGNGSTPLHVICNRKIDDDLAETFFEINEDIQQTVLVDAKDECGRTPLHLAVARGSPKVTESLLRNGADPNVAGAKGSTPLHIVCKSDYGGRDFARAFFELLADTDQWVEIDAVDNLGNAPLHLALTRERENAVEFLLRHTANPNLANAEGLTPLHIVCQGSLDEDRFLDQFFKIAEEENETVIVDPRDKTGNTPLHLALRDGKKKKAETLLRRGADPNAANSEGSTCLHHIAARKIDDDLTEWFLVICDDIQRTVPVDVKNKSGDTPLHLALRADNKKTAKYLLERGADINLTNEEGWTPLHIIAKRDKDDGWLEQFFKIVEDIRQTVQIDARDHFGNSPLHVALLCGTKATIESLLRKGADPNLAEKDGSTPLHFIARREQGDDSVDMFFEIIEDMRRAVEVDVQDDFGRTPLHLAVERGSPKVTEALLRNGADPNLATADGLTPLHVMCQRQKVDGFPEKFFELIDATDQWVQVDARDKKGRTPLQLAVANLLPNALDVLLDHGADLSSFVFPDLNHDDEKLKPKSSSSNCHRLRLAAGSMAVVERLAKRGHELDRKDVLKIVKLFVEYGMFERTDGLEKCWYDDERFAGIAREMMTRPEETEKIFASAEYSDYSKRSKKISQLSKSHQEACAMHLCERLSRTFFHRRAVDAFRELIRRRVSIESCDMIMQWLRNVDLCHPKRKR</sequence>
<feature type="region of interest" description="Disordered" evidence="9">
    <location>
        <begin position="565"/>
        <end position="601"/>
    </location>
</feature>
<dbReference type="GO" id="GO:0005737">
    <property type="term" value="C:cytoplasm"/>
    <property type="evidence" value="ECO:0007669"/>
    <property type="project" value="TreeGrafter"/>
</dbReference>
<feature type="repeat" description="ANK" evidence="8">
    <location>
        <begin position="1858"/>
        <end position="1890"/>
    </location>
</feature>
<dbReference type="Pfam" id="PF13857">
    <property type="entry name" value="Ank_5"/>
    <property type="match status" value="1"/>
</dbReference>
<dbReference type="PROSITE" id="PS50297">
    <property type="entry name" value="ANK_REP_REGION"/>
    <property type="match status" value="16"/>
</dbReference>
<dbReference type="SMART" id="SM00248">
    <property type="entry name" value="ANK"/>
    <property type="match status" value="32"/>
</dbReference>
<dbReference type="Pfam" id="PF12796">
    <property type="entry name" value="Ank_2"/>
    <property type="match status" value="7"/>
</dbReference>
<dbReference type="Pfam" id="PF00023">
    <property type="entry name" value="Ank"/>
    <property type="match status" value="4"/>
</dbReference>
<organism evidence="12 13">
    <name type="scientific">Trichogramma brassicae</name>
    <dbReference type="NCBI Taxonomy" id="86971"/>
    <lineage>
        <taxon>Eukaryota</taxon>
        <taxon>Metazoa</taxon>
        <taxon>Ecdysozoa</taxon>
        <taxon>Arthropoda</taxon>
        <taxon>Hexapoda</taxon>
        <taxon>Insecta</taxon>
        <taxon>Pterygota</taxon>
        <taxon>Neoptera</taxon>
        <taxon>Endopterygota</taxon>
        <taxon>Hymenoptera</taxon>
        <taxon>Apocrita</taxon>
        <taxon>Proctotrupomorpha</taxon>
        <taxon>Chalcidoidea</taxon>
        <taxon>Trichogrammatidae</taxon>
        <taxon>Trichogramma</taxon>
    </lineage>
</organism>
<dbReference type="PRINTS" id="PR01415">
    <property type="entry name" value="ANKYRIN"/>
</dbReference>
<feature type="repeat" description="ANK" evidence="8">
    <location>
        <begin position="907"/>
        <end position="938"/>
    </location>
</feature>
<keyword evidence="6 8" id="KW-0040">ANK repeat</keyword>
<feature type="repeat" description="ANK" evidence="8">
    <location>
        <begin position="1198"/>
        <end position="1230"/>
    </location>
</feature>
<evidence type="ECO:0000256" key="11">
    <source>
        <dbReference type="SAM" id="SignalP"/>
    </source>
</evidence>
<feature type="repeat" description="ANK" evidence="8">
    <location>
        <begin position="727"/>
        <end position="759"/>
    </location>
</feature>
<accession>A0A6H5I224</accession>
<feature type="repeat" description="ANK" evidence="8">
    <location>
        <begin position="1785"/>
        <end position="1817"/>
    </location>
</feature>
<dbReference type="PANTHER" id="PTHR24198:SF165">
    <property type="entry name" value="ANKYRIN REPEAT-CONTAINING PROTEIN-RELATED"/>
    <property type="match status" value="1"/>
</dbReference>
<feature type="transmembrane region" description="Helical" evidence="10">
    <location>
        <begin position="355"/>
        <end position="384"/>
    </location>
</feature>
<name>A0A6H5I224_9HYME</name>
<feature type="repeat" description="ANK" evidence="8">
    <location>
        <begin position="1272"/>
        <end position="1304"/>
    </location>
</feature>
<evidence type="ECO:0000256" key="4">
    <source>
        <dbReference type="ARBA" id="ARBA00022737"/>
    </source>
</evidence>
<feature type="compositionally biased region" description="Basic and acidic residues" evidence="9">
    <location>
        <begin position="572"/>
        <end position="587"/>
    </location>
</feature>
<feature type="repeat" description="ANK" evidence="8">
    <location>
        <begin position="1491"/>
        <end position="1523"/>
    </location>
</feature>
<keyword evidence="5 10" id="KW-1133">Transmembrane helix</keyword>
<evidence type="ECO:0000256" key="7">
    <source>
        <dbReference type="ARBA" id="ARBA00023136"/>
    </source>
</evidence>
<evidence type="ECO:0000256" key="8">
    <source>
        <dbReference type="PROSITE-ProRule" id="PRU00023"/>
    </source>
</evidence>
<keyword evidence="11" id="KW-0732">Signal</keyword>
<feature type="repeat" description="ANK" evidence="8">
    <location>
        <begin position="1712"/>
        <end position="1744"/>
    </location>
</feature>
<proteinExistence type="inferred from homology"/>
<feature type="repeat" description="ANK" evidence="8">
    <location>
        <begin position="1125"/>
        <end position="1157"/>
    </location>
</feature>
<dbReference type="Pfam" id="PF04515">
    <property type="entry name" value="Choline_transpo"/>
    <property type="match status" value="2"/>
</dbReference>
<dbReference type="InterPro" id="IPR002110">
    <property type="entry name" value="Ankyrin_rpt"/>
</dbReference>
<dbReference type="PANTHER" id="PTHR24198">
    <property type="entry name" value="ANKYRIN REPEAT AND PROTEIN KINASE DOMAIN-CONTAINING PROTEIN"/>
    <property type="match status" value="1"/>
</dbReference>
<dbReference type="GO" id="GO:0016020">
    <property type="term" value="C:membrane"/>
    <property type="evidence" value="ECO:0007669"/>
    <property type="project" value="UniProtKB-SubCell"/>
</dbReference>
<dbReference type="Proteomes" id="UP000479190">
    <property type="component" value="Unassembled WGS sequence"/>
</dbReference>
<keyword evidence="3 10" id="KW-0812">Transmembrane</keyword>
<keyword evidence="4" id="KW-0677">Repeat</keyword>
<feature type="repeat" description="ANK" evidence="8">
    <location>
        <begin position="1054"/>
        <end position="1086"/>
    </location>
</feature>
<evidence type="ECO:0000256" key="3">
    <source>
        <dbReference type="ARBA" id="ARBA00022692"/>
    </source>
</evidence>
<feature type="repeat" description="ANK" evidence="8">
    <location>
        <begin position="2004"/>
        <end position="2032"/>
    </location>
</feature>
<feature type="chain" id="PRO_5026284400" evidence="11">
    <location>
        <begin position="21"/>
        <end position="2209"/>
    </location>
</feature>
<dbReference type="InterPro" id="IPR007603">
    <property type="entry name" value="Choline_transptr-like"/>
</dbReference>
<dbReference type="GO" id="GO:0022857">
    <property type="term" value="F:transmembrane transporter activity"/>
    <property type="evidence" value="ECO:0007669"/>
    <property type="project" value="InterPro"/>
</dbReference>
<dbReference type="SUPFAM" id="SSF48403">
    <property type="entry name" value="Ankyrin repeat"/>
    <property type="match status" value="4"/>
</dbReference>
<evidence type="ECO:0000256" key="1">
    <source>
        <dbReference type="ARBA" id="ARBA00004141"/>
    </source>
</evidence>